<feature type="domain" description="Glucose-methanol-choline oxidoreductase N-terminal" evidence="8">
    <location>
        <begin position="254"/>
        <end position="268"/>
    </location>
</feature>
<dbReference type="GO" id="GO:0050660">
    <property type="term" value="F:flavin adenine dinucleotide binding"/>
    <property type="evidence" value="ECO:0007669"/>
    <property type="project" value="InterPro"/>
</dbReference>
<keyword evidence="10" id="KW-1185">Reference proteome</keyword>
<dbReference type="InterPro" id="IPR012132">
    <property type="entry name" value="GMC_OxRdtase"/>
</dbReference>
<evidence type="ECO:0000313" key="10">
    <source>
        <dbReference type="Proteomes" id="UP000633219"/>
    </source>
</evidence>
<dbReference type="PANTHER" id="PTHR11552:SF147">
    <property type="entry name" value="CHOLINE DEHYDROGENASE, MITOCHONDRIAL"/>
    <property type="match status" value="1"/>
</dbReference>
<evidence type="ECO:0000256" key="1">
    <source>
        <dbReference type="ARBA" id="ARBA00001974"/>
    </source>
</evidence>
<evidence type="ECO:0000256" key="3">
    <source>
        <dbReference type="ARBA" id="ARBA00022630"/>
    </source>
</evidence>
<evidence type="ECO:0000259" key="7">
    <source>
        <dbReference type="PROSITE" id="PS00623"/>
    </source>
</evidence>
<dbReference type="PROSITE" id="PS00624">
    <property type="entry name" value="GMC_OXRED_2"/>
    <property type="match status" value="1"/>
</dbReference>
<evidence type="ECO:0000256" key="5">
    <source>
        <dbReference type="PIRSR" id="PIRSR000137-2"/>
    </source>
</evidence>
<dbReference type="AlphaFoldDB" id="A0A936YP29"/>
<dbReference type="PIRSF" id="PIRSF000137">
    <property type="entry name" value="Alcohol_oxidase"/>
    <property type="match status" value="1"/>
</dbReference>
<dbReference type="SUPFAM" id="SSF54373">
    <property type="entry name" value="FAD-linked reductases, C-terminal domain"/>
    <property type="match status" value="1"/>
</dbReference>
<name>A0A936YP29_9HYPH</name>
<comment type="cofactor">
    <cofactor evidence="1 5">
        <name>FAD</name>
        <dbReference type="ChEBI" id="CHEBI:57692"/>
    </cofactor>
</comment>
<evidence type="ECO:0000256" key="2">
    <source>
        <dbReference type="ARBA" id="ARBA00010790"/>
    </source>
</evidence>
<evidence type="ECO:0000259" key="8">
    <source>
        <dbReference type="PROSITE" id="PS00624"/>
    </source>
</evidence>
<accession>A0A936YP29</accession>
<keyword evidence="3 6" id="KW-0285">Flavoprotein</keyword>
<dbReference type="Gene3D" id="3.30.560.10">
    <property type="entry name" value="Glucose Oxidase, domain 3"/>
    <property type="match status" value="1"/>
</dbReference>
<protein>
    <submittedName>
        <fullName evidence="9">GMC family oxidoreductase N-terminal domain-containing protein</fullName>
    </submittedName>
</protein>
<dbReference type="InterPro" id="IPR000172">
    <property type="entry name" value="GMC_OxRdtase_N"/>
</dbReference>
<evidence type="ECO:0000313" key="9">
    <source>
        <dbReference type="EMBL" id="MBL0371659.1"/>
    </source>
</evidence>
<organism evidence="9 10">
    <name type="scientific">Rhizobium setariae</name>
    <dbReference type="NCBI Taxonomy" id="2801340"/>
    <lineage>
        <taxon>Bacteria</taxon>
        <taxon>Pseudomonadati</taxon>
        <taxon>Pseudomonadota</taxon>
        <taxon>Alphaproteobacteria</taxon>
        <taxon>Hyphomicrobiales</taxon>
        <taxon>Rhizobiaceae</taxon>
        <taxon>Rhizobium/Agrobacterium group</taxon>
        <taxon>Rhizobium</taxon>
    </lineage>
</organism>
<dbReference type="Gene3D" id="3.50.50.60">
    <property type="entry name" value="FAD/NAD(P)-binding domain"/>
    <property type="match status" value="1"/>
</dbReference>
<evidence type="ECO:0000256" key="6">
    <source>
        <dbReference type="RuleBase" id="RU003968"/>
    </source>
</evidence>
<gene>
    <name evidence="9" type="ORF">JJB09_06435</name>
</gene>
<evidence type="ECO:0000256" key="4">
    <source>
        <dbReference type="ARBA" id="ARBA00022827"/>
    </source>
</evidence>
<dbReference type="Proteomes" id="UP000633219">
    <property type="component" value="Unassembled WGS sequence"/>
</dbReference>
<dbReference type="SUPFAM" id="SSF51905">
    <property type="entry name" value="FAD/NAD(P)-binding domain"/>
    <property type="match status" value="1"/>
</dbReference>
<dbReference type="PANTHER" id="PTHR11552">
    <property type="entry name" value="GLUCOSE-METHANOL-CHOLINE GMC OXIDOREDUCTASE"/>
    <property type="match status" value="1"/>
</dbReference>
<dbReference type="EMBL" id="JAEQNC010000003">
    <property type="protein sequence ID" value="MBL0371659.1"/>
    <property type="molecule type" value="Genomic_DNA"/>
</dbReference>
<dbReference type="RefSeq" id="WP_201655585.1">
    <property type="nucleotide sequence ID" value="NZ_JAEQNC010000003.1"/>
</dbReference>
<dbReference type="Pfam" id="PF00732">
    <property type="entry name" value="GMC_oxred_N"/>
    <property type="match status" value="1"/>
</dbReference>
<dbReference type="InterPro" id="IPR007867">
    <property type="entry name" value="GMC_OxRtase_C"/>
</dbReference>
<proteinExistence type="inferred from homology"/>
<dbReference type="GO" id="GO:0016614">
    <property type="term" value="F:oxidoreductase activity, acting on CH-OH group of donors"/>
    <property type="evidence" value="ECO:0007669"/>
    <property type="project" value="InterPro"/>
</dbReference>
<sequence length="539" mass="57947">MEEYDYVIVGAGSAGSVLAEALSRDGKSTVAIIEAGGSDRRFFVQMPLGYGKTFFDKTINWNYQAEPDPGLNGQSDFWPRGKIVGGSGSINAMVWIRGDSRDYDDWAAEGNPGWSHADVLPYFKGLEDNQAGADEWRGQGGPVHITDASRHAHPLAQRFVKAATEAGFAFNPDFNGATQEGVGIYQINSKNGWRMSAAKAFLRPALRRKNVRLYLHSHALKVTFDGNRASGMEMLRAGQRQMIRARREVILAGGAVNSPQLLQLSGIGPAEHLKSLGIEVLADNPAVGHHMQDHLGINYVFKASIPTLNQVLRPWWGKLRAGLEFLLAGGGPLSLSMNQGGGFVKSHPDLERPDTQLYFQAISTFSAKKGTRPLLVPDPFPGFAIGISNTRPTARGTCLIRSADPFVAPAIVANAYGTANDVQDMLASVKVIRRIAAQPALRDIIVEELQPGASVTTDEALIDDFRNRSGTVYHPCGTARMGSNAGNSAVDGRLRVRGVAGLRVADASVFPSVISGNTNAPAMMVAAKAAAMILEDRET</sequence>
<feature type="binding site" evidence="5">
    <location>
        <begin position="91"/>
        <end position="94"/>
    </location>
    <ligand>
        <name>FAD</name>
        <dbReference type="ChEBI" id="CHEBI:57692"/>
    </ligand>
</feature>
<dbReference type="InterPro" id="IPR036188">
    <property type="entry name" value="FAD/NAD-bd_sf"/>
</dbReference>
<comment type="caution">
    <text evidence="9">The sequence shown here is derived from an EMBL/GenBank/DDBJ whole genome shotgun (WGS) entry which is preliminary data.</text>
</comment>
<dbReference type="Pfam" id="PF05199">
    <property type="entry name" value="GMC_oxred_C"/>
    <property type="match status" value="1"/>
</dbReference>
<reference evidence="9" key="1">
    <citation type="submission" date="2021-01" db="EMBL/GenBank/DDBJ databases">
        <title>Rhizobium sp. strain KVB221 16S ribosomal RNA gene Genome sequencing and assembly.</title>
        <authorList>
            <person name="Kang M."/>
        </authorList>
    </citation>
    <scope>NUCLEOTIDE SEQUENCE</scope>
    <source>
        <strain evidence="9">KVB221</strain>
    </source>
</reference>
<dbReference type="PROSITE" id="PS00623">
    <property type="entry name" value="GMC_OXRED_1"/>
    <property type="match status" value="1"/>
</dbReference>
<comment type="similarity">
    <text evidence="2 6">Belongs to the GMC oxidoreductase family.</text>
</comment>
<keyword evidence="4 5" id="KW-0274">FAD</keyword>
<feature type="domain" description="Glucose-methanol-choline oxidoreductase N-terminal" evidence="7">
    <location>
        <begin position="81"/>
        <end position="104"/>
    </location>
</feature>